<accession>A0ABU2MZT6</accession>
<dbReference type="EMBL" id="JAVREL010000026">
    <property type="protein sequence ID" value="MDT0347026.1"/>
    <property type="molecule type" value="Genomic_DNA"/>
</dbReference>
<feature type="compositionally biased region" description="Low complexity" evidence="1">
    <location>
        <begin position="160"/>
        <end position="173"/>
    </location>
</feature>
<dbReference type="NCBIfam" id="NF038083">
    <property type="entry name" value="CU044_5270_fam"/>
    <property type="match status" value="1"/>
</dbReference>
<keyword evidence="4" id="KW-1185">Reference proteome</keyword>
<feature type="region of interest" description="Disordered" evidence="1">
    <location>
        <begin position="153"/>
        <end position="184"/>
    </location>
</feature>
<comment type="caution">
    <text evidence="3">The sequence shown here is derived from an EMBL/GenBank/DDBJ whole genome shotgun (WGS) entry which is preliminary data.</text>
</comment>
<dbReference type="Proteomes" id="UP001183246">
    <property type="component" value="Unassembled WGS sequence"/>
</dbReference>
<protein>
    <submittedName>
        <fullName evidence="3">CU044_5270 family protein</fullName>
    </submittedName>
</protein>
<keyword evidence="2" id="KW-0472">Membrane</keyword>
<evidence type="ECO:0000256" key="2">
    <source>
        <dbReference type="SAM" id="Phobius"/>
    </source>
</evidence>
<evidence type="ECO:0000256" key="1">
    <source>
        <dbReference type="SAM" id="MobiDB-lite"/>
    </source>
</evidence>
<evidence type="ECO:0000313" key="3">
    <source>
        <dbReference type="EMBL" id="MDT0347026.1"/>
    </source>
</evidence>
<dbReference type="InterPro" id="IPR047789">
    <property type="entry name" value="CU044_5270-like"/>
</dbReference>
<keyword evidence="2" id="KW-1133">Transmembrane helix</keyword>
<name>A0ABU2MZT6_9ACTN</name>
<evidence type="ECO:0000313" key="4">
    <source>
        <dbReference type="Proteomes" id="UP001183246"/>
    </source>
</evidence>
<sequence>MGMSEDVRAMLAGADPADGLVVDEERARADLETIVAQEVPGTAGRRGRRVRLVPAVAAGLATVAVAVALVVLPGSGDEGTAYAATPSPLRYVATATDRSASELLGEIADRAAALPEPAGEAVGISYRGWWLSTRITSESVTSEIVETDVHNELHPDGSITQTQETPEGTETFTDPPNAYSEPAPAGEEEFAAWLEAAYGQPIGDIMYLEAATHDLITQQALGPDQRAAFLRMLADMDGLEYDGEVIDRAGRAGQAFSAVSSSSGLPTRYTFIIDPATGDLLGQEDTLTETAGELNVPIPSVISYEIYLPPVREP</sequence>
<organism evidence="3 4">
    <name type="scientific">Streptomyces litchfieldiae</name>
    <dbReference type="NCBI Taxonomy" id="3075543"/>
    <lineage>
        <taxon>Bacteria</taxon>
        <taxon>Bacillati</taxon>
        <taxon>Actinomycetota</taxon>
        <taxon>Actinomycetes</taxon>
        <taxon>Kitasatosporales</taxon>
        <taxon>Streptomycetaceae</taxon>
        <taxon>Streptomyces</taxon>
    </lineage>
</organism>
<gene>
    <name evidence="3" type="ORF">RM590_31250</name>
</gene>
<feature type="transmembrane region" description="Helical" evidence="2">
    <location>
        <begin position="52"/>
        <end position="72"/>
    </location>
</feature>
<proteinExistence type="predicted"/>
<keyword evidence="2" id="KW-0812">Transmembrane</keyword>
<reference evidence="4" key="1">
    <citation type="submission" date="2023-07" db="EMBL/GenBank/DDBJ databases">
        <title>30 novel species of actinomycetes from the DSMZ collection.</title>
        <authorList>
            <person name="Nouioui I."/>
        </authorList>
    </citation>
    <scope>NUCLEOTIDE SEQUENCE [LARGE SCALE GENOMIC DNA]</scope>
    <source>
        <strain evidence="4">DSM 44938</strain>
    </source>
</reference>